<keyword evidence="13" id="KW-0539">Nucleus</keyword>
<dbReference type="GO" id="GO:0017108">
    <property type="term" value="F:5'-flap endonuclease activity"/>
    <property type="evidence" value="ECO:0007669"/>
    <property type="project" value="TreeGrafter"/>
</dbReference>
<gene>
    <name evidence="17" type="ORF">VM1G_07965</name>
</gene>
<proteinExistence type="inferred from homology"/>
<feature type="compositionally biased region" description="Polar residues" evidence="14">
    <location>
        <begin position="555"/>
        <end position="564"/>
    </location>
</feature>
<dbReference type="InterPro" id="IPR037315">
    <property type="entry name" value="EXO1_H3TH"/>
</dbReference>
<dbReference type="GO" id="GO:0046872">
    <property type="term" value="F:metal ion binding"/>
    <property type="evidence" value="ECO:0007669"/>
    <property type="project" value="UniProtKB-KW"/>
</dbReference>
<dbReference type="SMR" id="A0A194W776"/>
<dbReference type="GO" id="GO:0035312">
    <property type="term" value="F:5'-3' DNA exonuclease activity"/>
    <property type="evidence" value="ECO:0007669"/>
    <property type="project" value="InterPro"/>
</dbReference>
<keyword evidence="9" id="KW-0460">Magnesium</keyword>
<keyword evidence="18" id="KW-1185">Reference proteome</keyword>
<dbReference type="PRINTS" id="PR00853">
    <property type="entry name" value="XPGRADSUPER"/>
</dbReference>
<dbReference type="InterPro" id="IPR019974">
    <property type="entry name" value="XPG_CS"/>
</dbReference>
<dbReference type="CDD" id="cd09857">
    <property type="entry name" value="PIN_EXO1"/>
    <property type="match status" value="1"/>
</dbReference>
<feature type="compositionally biased region" description="Polar residues" evidence="14">
    <location>
        <begin position="653"/>
        <end position="673"/>
    </location>
</feature>
<dbReference type="Pfam" id="PF00867">
    <property type="entry name" value="XPG_I"/>
    <property type="match status" value="1"/>
</dbReference>
<evidence type="ECO:0000313" key="18">
    <source>
        <dbReference type="Proteomes" id="UP000078559"/>
    </source>
</evidence>
<dbReference type="GO" id="GO:0005634">
    <property type="term" value="C:nucleus"/>
    <property type="evidence" value="ECO:0007669"/>
    <property type="project" value="UniProtKB-SubCell"/>
</dbReference>
<evidence type="ECO:0000256" key="12">
    <source>
        <dbReference type="ARBA" id="ARBA00023204"/>
    </source>
</evidence>
<evidence type="ECO:0000259" key="16">
    <source>
        <dbReference type="SMART" id="SM00485"/>
    </source>
</evidence>
<evidence type="ECO:0000256" key="14">
    <source>
        <dbReference type="SAM" id="MobiDB-lite"/>
    </source>
</evidence>
<feature type="compositionally biased region" description="Polar residues" evidence="14">
    <location>
        <begin position="443"/>
        <end position="452"/>
    </location>
</feature>
<evidence type="ECO:0000256" key="10">
    <source>
        <dbReference type="ARBA" id="ARBA00022881"/>
    </source>
</evidence>
<dbReference type="Gene3D" id="3.40.50.1010">
    <property type="entry name" value="5'-nuclease"/>
    <property type="match status" value="1"/>
</dbReference>
<evidence type="ECO:0000256" key="8">
    <source>
        <dbReference type="ARBA" id="ARBA00022839"/>
    </source>
</evidence>
<feature type="domain" description="XPG N-terminal" evidence="16">
    <location>
        <begin position="1"/>
        <end position="99"/>
    </location>
</feature>
<feature type="compositionally biased region" description="Polar residues" evidence="14">
    <location>
        <begin position="634"/>
        <end position="643"/>
    </location>
</feature>
<feature type="domain" description="XPG-I" evidence="15">
    <location>
        <begin position="142"/>
        <end position="208"/>
    </location>
</feature>
<dbReference type="SMART" id="SM00279">
    <property type="entry name" value="HhH2"/>
    <property type="match status" value="1"/>
</dbReference>
<feature type="region of interest" description="Disordered" evidence="14">
    <location>
        <begin position="616"/>
        <end position="709"/>
    </location>
</feature>
<feature type="region of interest" description="Disordered" evidence="14">
    <location>
        <begin position="722"/>
        <end position="766"/>
    </location>
</feature>
<dbReference type="SUPFAM" id="SSF47807">
    <property type="entry name" value="5' to 3' exonuclease, C-terminal subdomain"/>
    <property type="match status" value="1"/>
</dbReference>
<dbReference type="GO" id="GO:0003677">
    <property type="term" value="F:DNA binding"/>
    <property type="evidence" value="ECO:0007669"/>
    <property type="project" value="UniProtKB-KW"/>
</dbReference>
<dbReference type="PANTHER" id="PTHR11081:SF65">
    <property type="entry name" value="DNA DAMAGE-INDUCIBLE PROTEIN DIN7-RELATED"/>
    <property type="match status" value="1"/>
</dbReference>
<dbReference type="Pfam" id="PF00752">
    <property type="entry name" value="XPG_N"/>
    <property type="match status" value="1"/>
</dbReference>
<evidence type="ECO:0000256" key="2">
    <source>
        <dbReference type="ARBA" id="ARBA00004123"/>
    </source>
</evidence>
<evidence type="ECO:0000256" key="3">
    <source>
        <dbReference type="ARBA" id="ARBA00010563"/>
    </source>
</evidence>
<evidence type="ECO:0000256" key="6">
    <source>
        <dbReference type="ARBA" id="ARBA00022763"/>
    </source>
</evidence>
<dbReference type="InterPro" id="IPR006086">
    <property type="entry name" value="XPG-I_dom"/>
</dbReference>
<accession>A0A194W776</accession>
<keyword evidence="4" id="KW-0540">Nuclease</keyword>
<dbReference type="SMART" id="SM00485">
    <property type="entry name" value="XPGN"/>
    <property type="match status" value="1"/>
</dbReference>
<dbReference type="EMBL" id="CM003105">
    <property type="protein sequence ID" value="KUI72351.1"/>
    <property type="molecule type" value="Genomic_DNA"/>
</dbReference>
<dbReference type="CDD" id="cd09908">
    <property type="entry name" value="H3TH_EXO1"/>
    <property type="match status" value="1"/>
</dbReference>
<keyword evidence="5" id="KW-0479">Metal-binding</keyword>
<comment type="cofactor">
    <cofactor evidence="1">
        <name>Mg(2+)</name>
        <dbReference type="ChEBI" id="CHEBI:18420"/>
    </cofactor>
</comment>
<sequence>MGIQGLLPLLKSIQKHTEIKKFSGEIFGIDAYGWLHRGAVGCAIELAQGKPTRKYVDFAMHRVRMLKHFGVTPYLVFDGDFLPSKARTESSRAKRREESKKAGLELLKAGKPSQAQLELQKAIDVTPEMARHLIDELKKDEISYVVAPYEADAQLVYLERMGFITGIISEDSDLLVFGAKRLLTKMDQHGQCVEINRRDFCAVREISLTGWTDDQFRQMAIFSGCDYLEGIGNIGLKTAYRMMRKYKTPERVIQMLQFDGKFRVSENYLAQYKQAELTFLHQRVFCPEKEDVVLLTEPHASSTLDIEEMPYIGPRVDRDLAKAIAVGDVNPISKEPIIVTALPSKRKPSYATTSAVSAAAPGNGRLPSEKSIDSYFKGHRRIPMGEMDRNCFSVDPQRVAALTQNGLTPRVFPLPRPYLDEMSRPYSIIHRRRTEPISRTLSDLDSSINSSTPRRRTTGPINRRISDADVRPPKKARLCEDDPANENLNLPETSKFFTPEKSTTQPQKLDTILMSDDSIEEALASLPDISGDWNVSRTSGAHQTPEVFQDESPKVRSTTSQIADTKNDEVIPDSPVRPQETSIDVGAKPKRKSNGVSEHGAEKPLHGLLKEFSYTPVASKPSNRTRMAFGLPTPASSTQGSETSETRPLPRSPANTPFQTPLQRIGSQALQRSKANHSPLLKARQNSGTSRRRRSLRDSLDTFPVNPSFVPLPKVDLEEVEALNKPNGSEDQIIPDSDEENDPTIGLDEGSHPTSRRLDLSRYVYQ</sequence>
<dbReference type="InterPro" id="IPR029060">
    <property type="entry name" value="PIN-like_dom_sf"/>
</dbReference>
<keyword evidence="7" id="KW-0378">Hydrolase</keyword>
<dbReference type="AlphaFoldDB" id="A0A194W776"/>
<evidence type="ECO:0000259" key="15">
    <source>
        <dbReference type="SMART" id="SM00484"/>
    </source>
</evidence>
<dbReference type="Proteomes" id="UP000078559">
    <property type="component" value="Chromosome 8"/>
</dbReference>
<dbReference type="InterPro" id="IPR008918">
    <property type="entry name" value="HhH2"/>
</dbReference>
<dbReference type="OrthoDB" id="26491at2759"/>
<keyword evidence="12" id="KW-0234">DNA repair</keyword>
<keyword evidence="10" id="KW-0267">Excision nuclease</keyword>
<feature type="compositionally biased region" description="Basic and acidic residues" evidence="14">
    <location>
        <begin position="464"/>
        <end position="480"/>
    </location>
</feature>
<dbReference type="InterPro" id="IPR006085">
    <property type="entry name" value="XPG_DNA_repair_N"/>
</dbReference>
<dbReference type="InterPro" id="IPR036279">
    <property type="entry name" value="5-3_exonuclease_C_sf"/>
</dbReference>
<protein>
    <submittedName>
        <fullName evidence="17">Exodeoxyribonuclease 1</fullName>
    </submittedName>
</protein>
<keyword evidence="11" id="KW-0238">DNA-binding</keyword>
<keyword evidence="8" id="KW-0269">Exonuclease</keyword>
<evidence type="ECO:0000256" key="11">
    <source>
        <dbReference type="ARBA" id="ARBA00023125"/>
    </source>
</evidence>
<evidence type="ECO:0000256" key="9">
    <source>
        <dbReference type="ARBA" id="ARBA00022842"/>
    </source>
</evidence>
<name>A0A194W776_CYTMA</name>
<organism evidence="17 18">
    <name type="scientific">Cytospora mali</name>
    <name type="common">Apple Valsa canker fungus</name>
    <name type="synonym">Valsa mali</name>
    <dbReference type="NCBI Taxonomy" id="578113"/>
    <lineage>
        <taxon>Eukaryota</taxon>
        <taxon>Fungi</taxon>
        <taxon>Dikarya</taxon>
        <taxon>Ascomycota</taxon>
        <taxon>Pezizomycotina</taxon>
        <taxon>Sordariomycetes</taxon>
        <taxon>Sordariomycetidae</taxon>
        <taxon>Diaporthales</taxon>
        <taxon>Cytosporaceae</taxon>
        <taxon>Cytospora</taxon>
    </lineage>
</organism>
<evidence type="ECO:0000256" key="1">
    <source>
        <dbReference type="ARBA" id="ARBA00001946"/>
    </source>
</evidence>
<reference evidence="17" key="1">
    <citation type="submission" date="2014-12" db="EMBL/GenBank/DDBJ databases">
        <title>Genome Sequence of Valsa Canker Pathogens Uncovers a Specific Adaption of Colonization on Woody Bark.</title>
        <authorList>
            <person name="Yin Z."/>
            <person name="Liu H."/>
            <person name="Gao X."/>
            <person name="Li Z."/>
            <person name="Song N."/>
            <person name="Ke X."/>
            <person name="Dai Q."/>
            <person name="Wu Y."/>
            <person name="Sun Y."/>
            <person name="Xu J.-R."/>
            <person name="Kang Z.K."/>
            <person name="Wang L."/>
            <person name="Huang L."/>
        </authorList>
    </citation>
    <scope>NUCLEOTIDE SEQUENCE [LARGE SCALE GENOMIC DNA]</scope>
    <source>
        <strain evidence="17">03-8</strain>
    </source>
</reference>
<evidence type="ECO:0000256" key="5">
    <source>
        <dbReference type="ARBA" id="ARBA00022723"/>
    </source>
</evidence>
<evidence type="ECO:0000256" key="4">
    <source>
        <dbReference type="ARBA" id="ARBA00022722"/>
    </source>
</evidence>
<feature type="compositionally biased region" description="Polar residues" evidence="14">
    <location>
        <begin position="486"/>
        <end position="505"/>
    </location>
</feature>
<dbReference type="FunFam" id="3.40.50.1010:FF:000002">
    <property type="entry name" value="Exonuclease 1, putative"/>
    <property type="match status" value="1"/>
</dbReference>
<dbReference type="Gene3D" id="1.10.150.20">
    <property type="entry name" value="5' to 3' exonuclease, C-terminal subdomain"/>
    <property type="match status" value="1"/>
</dbReference>
<comment type="similarity">
    <text evidence="3">Belongs to the XPG/RAD2 endonuclease family. EXO1 subfamily.</text>
</comment>
<dbReference type="GO" id="GO:0006281">
    <property type="term" value="P:DNA repair"/>
    <property type="evidence" value="ECO:0007669"/>
    <property type="project" value="UniProtKB-KW"/>
</dbReference>
<dbReference type="InterPro" id="IPR006084">
    <property type="entry name" value="XPG/Rad2"/>
</dbReference>
<comment type="subcellular location">
    <subcellularLocation>
        <location evidence="2">Nucleus</location>
    </subcellularLocation>
</comment>
<evidence type="ECO:0000313" key="17">
    <source>
        <dbReference type="EMBL" id="KUI72351.1"/>
    </source>
</evidence>
<dbReference type="PROSITE" id="PS00841">
    <property type="entry name" value="XPG_1"/>
    <property type="match status" value="1"/>
</dbReference>
<evidence type="ECO:0000256" key="7">
    <source>
        <dbReference type="ARBA" id="ARBA00022801"/>
    </source>
</evidence>
<dbReference type="InterPro" id="IPR044752">
    <property type="entry name" value="PIN-like_EXO1"/>
</dbReference>
<dbReference type="FunFam" id="1.10.150.20:FF:000011">
    <property type="entry name" value="exonuclease 1"/>
    <property type="match status" value="1"/>
</dbReference>
<dbReference type="PANTHER" id="PTHR11081">
    <property type="entry name" value="FLAP ENDONUCLEASE FAMILY MEMBER"/>
    <property type="match status" value="1"/>
</dbReference>
<keyword evidence="6" id="KW-0227">DNA damage</keyword>
<dbReference type="SMART" id="SM00484">
    <property type="entry name" value="XPGI"/>
    <property type="match status" value="1"/>
</dbReference>
<feature type="region of interest" description="Disordered" evidence="14">
    <location>
        <begin position="443"/>
        <end position="505"/>
    </location>
</feature>
<evidence type="ECO:0000256" key="13">
    <source>
        <dbReference type="ARBA" id="ARBA00023242"/>
    </source>
</evidence>
<feature type="region of interest" description="Disordered" evidence="14">
    <location>
        <begin position="537"/>
        <end position="604"/>
    </location>
</feature>
<dbReference type="SUPFAM" id="SSF88723">
    <property type="entry name" value="PIN domain-like"/>
    <property type="match status" value="1"/>
</dbReference>